<evidence type="ECO:0000256" key="2">
    <source>
        <dbReference type="ARBA" id="ARBA00007613"/>
    </source>
</evidence>
<comment type="similarity">
    <text evidence="2">Belongs to the outer membrane factor (OMF) (TC 1.B.17) family.</text>
</comment>
<dbReference type="EMBL" id="CP053985">
    <property type="protein sequence ID" value="QKH39170.1"/>
    <property type="molecule type" value="Genomic_DNA"/>
</dbReference>
<dbReference type="InterPro" id="IPR051906">
    <property type="entry name" value="TolC-like"/>
</dbReference>
<evidence type="ECO:0000256" key="6">
    <source>
        <dbReference type="ARBA" id="ARBA00023136"/>
    </source>
</evidence>
<evidence type="ECO:0000256" key="7">
    <source>
        <dbReference type="ARBA" id="ARBA00023237"/>
    </source>
</evidence>
<accession>A0A7D4E6F8</accession>
<protein>
    <submittedName>
        <fullName evidence="8">TolC family outer membrane protein</fullName>
    </submittedName>
</protein>
<keyword evidence="3" id="KW-0813">Transport</keyword>
<sequence>MKSARQAGWQQEDRPALDLVHAYERMLQRNPKVHAARAARDAGLDARNIARAALLPQASINYLRNRTQRTEYVVRRSGVPWIPARSYTDEDRFYGQRTGLTIEQVLFDYSAISAYRVGETQAAYAEAQYRLQFQQQAITLIEDYLNAVLARDLLELARHQLRAYEIMLRDNERMLAQGEGTRIDVLETRAQLGTLRAQLVVHENELADRLEELSILVGEQVQAPQLMAINLNTRQFFLQGVDQSALLDSALQQSPEVQTARLAESYNDLVIEREKGRFMPRVSLYATHERIDSDSVNNRGRDYKSNTIGLQISIPIFNGGSSYYATRQAYNQRAQASHELHDKSNSAAMLLRKYYLVCITSMQRIRTLRENVADGASLVVALRRGVLGGERINSDVLNAEHRAYQARQELLRAFVELFLAYSKVQFYAGRFSDEDLLVLSQQLVM</sequence>
<dbReference type="PANTHER" id="PTHR30026">
    <property type="entry name" value="OUTER MEMBRANE PROTEIN TOLC"/>
    <property type="match status" value="1"/>
</dbReference>
<evidence type="ECO:0000256" key="5">
    <source>
        <dbReference type="ARBA" id="ARBA00022692"/>
    </source>
</evidence>
<reference evidence="8 9" key="1">
    <citation type="submission" date="2020-05" db="EMBL/GenBank/DDBJ databases">
        <title>FDA dAtabase for Regulatory Grade micrObial Sequences (FDA-ARGOS): Supporting development and validation of Infectious Disease Dx tests.</title>
        <authorList>
            <person name="Sproer C."/>
            <person name="Gronow S."/>
            <person name="Severitt S."/>
            <person name="Schroder I."/>
            <person name="Tallon L."/>
            <person name="Sadzewicz L."/>
            <person name="Zhao X."/>
            <person name="Vavikolanu K."/>
            <person name="Mehta A."/>
            <person name="Aluvathingal J."/>
            <person name="Nadendla S."/>
            <person name="Myers T."/>
            <person name="Yan Y."/>
            <person name="Sichtig H."/>
        </authorList>
    </citation>
    <scope>NUCLEOTIDE SEQUENCE [LARGE SCALE GENOMIC DNA]</scope>
    <source>
        <strain evidence="8 9">FDAARGOS_790</strain>
    </source>
</reference>
<evidence type="ECO:0000256" key="1">
    <source>
        <dbReference type="ARBA" id="ARBA00004442"/>
    </source>
</evidence>
<dbReference type="Proteomes" id="UP000500970">
    <property type="component" value="Chromosome"/>
</dbReference>
<keyword evidence="4" id="KW-1134">Transmembrane beta strand</keyword>
<name>A0A7D4E6F8_9BURK</name>
<dbReference type="RefSeq" id="WP_173149199.1">
    <property type="nucleotide sequence ID" value="NZ_CP053985.1"/>
</dbReference>
<dbReference type="KEGG" id="apes:FOC84_31260"/>
<dbReference type="GO" id="GO:0015288">
    <property type="term" value="F:porin activity"/>
    <property type="evidence" value="ECO:0007669"/>
    <property type="project" value="TreeGrafter"/>
</dbReference>
<evidence type="ECO:0000313" key="8">
    <source>
        <dbReference type="EMBL" id="QKH39170.1"/>
    </source>
</evidence>
<dbReference type="GO" id="GO:0009279">
    <property type="term" value="C:cell outer membrane"/>
    <property type="evidence" value="ECO:0007669"/>
    <property type="project" value="UniProtKB-SubCell"/>
</dbReference>
<proteinExistence type="inferred from homology"/>
<evidence type="ECO:0000313" key="9">
    <source>
        <dbReference type="Proteomes" id="UP000500970"/>
    </source>
</evidence>
<evidence type="ECO:0000256" key="4">
    <source>
        <dbReference type="ARBA" id="ARBA00022452"/>
    </source>
</evidence>
<dbReference type="AlphaFoldDB" id="A0A7D4E6F8"/>
<dbReference type="InterPro" id="IPR010130">
    <property type="entry name" value="T1SS_OMP_TolC"/>
</dbReference>
<keyword evidence="5" id="KW-0812">Transmembrane</keyword>
<evidence type="ECO:0000256" key="3">
    <source>
        <dbReference type="ARBA" id="ARBA00022448"/>
    </source>
</evidence>
<gene>
    <name evidence="8" type="ORF">FOC84_31260</name>
</gene>
<dbReference type="PANTHER" id="PTHR30026:SF20">
    <property type="entry name" value="OUTER MEMBRANE PROTEIN TOLC"/>
    <property type="match status" value="1"/>
</dbReference>
<organism evidence="8 9">
    <name type="scientific">Achromobacter pestifer</name>
    <dbReference type="NCBI Taxonomy" id="1353889"/>
    <lineage>
        <taxon>Bacteria</taxon>
        <taxon>Pseudomonadati</taxon>
        <taxon>Pseudomonadota</taxon>
        <taxon>Betaproteobacteria</taxon>
        <taxon>Burkholderiales</taxon>
        <taxon>Alcaligenaceae</taxon>
        <taxon>Achromobacter</taxon>
    </lineage>
</organism>
<dbReference type="SUPFAM" id="SSF56954">
    <property type="entry name" value="Outer membrane efflux proteins (OEP)"/>
    <property type="match status" value="1"/>
</dbReference>
<comment type="subcellular location">
    <subcellularLocation>
        <location evidence="1">Cell outer membrane</location>
    </subcellularLocation>
</comment>
<dbReference type="GO" id="GO:0015562">
    <property type="term" value="F:efflux transmembrane transporter activity"/>
    <property type="evidence" value="ECO:0007669"/>
    <property type="project" value="InterPro"/>
</dbReference>
<dbReference type="InterPro" id="IPR003423">
    <property type="entry name" value="OMP_efflux"/>
</dbReference>
<dbReference type="Gene3D" id="1.20.1600.10">
    <property type="entry name" value="Outer membrane efflux proteins (OEP)"/>
    <property type="match status" value="1"/>
</dbReference>
<dbReference type="NCBIfam" id="TIGR01844">
    <property type="entry name" value="type_I_sec_TolC"/>
    <property type="match status" value="1"/>
</dbReference>
<dbReference type="Pfam" id="PF02321">
    <property type="entry name" value="OEP"/>
    <property type="match status" value="2"/>
</dbReference>
<dbReference type="GO" id="GO:1990281">
    <property type="term" value="C:efflux pump complex"/>
    <property type="evidence" value="ECO:0007669"/>
    <property type="project" value="TreeGrafter"/>
</dbReference>
<keyword evidence="6" id="KW-0472">Membrane</keyword>
<keyword evidence="7" id="KW-0998">Cell outer membrane</keyword>
<keyword evidence="9" id="KW-1185">Reference proteome</keyword>